<evidence type="ECO:0000313" key="1">
    <source>
        <dbReference type="EMBL" id="HGT47887.1"/>
    </source>
</evidence>
<comment type="caution">
    <text evidence="1">The sequence shown here is derived from an EMBL/GenBank/DDBJ whole genome shotgun (WGS) entry which is preliminary data.</text>
</comment>
<dbReference type="AlphaFoldDB" id="A0A832DNN0"/>
<reference evidence="1" key="1">
    <citation type="journal article" date="2020" name="mSystems">
        <title>Genome- and Community-Level Interaction Insights into Carbon Utilization and Element Cycling Functions of Hydrothermarchaeota in Hydrothermal Sediment.</title>
        <authorList>
            <person name="Zhou Z."/>
            <person name="Liu Y."/>
            <person name="Xu W."/>
            <person name="Pan J."/>
            <person name="Luo Z.H."/>
            <person name="Li M."/>
        </authorList>
    </citation>
    <scope>NUCLEOTIDE SEQUENCE [LARGE SCALE GENOMIC DNA]</scope>
    <source>
        <strain evidence="1">SpSt-500</strain>
    </source>
</reference>
<gene>
    <name evidence="1" type="ORF">ENS56_07620</name>
</gene>
<dbReference type="EMBL" id="DSVI01000008">
    <property type="protein sequence ID" value="HGT47887.1"/>
    <property type="molecule type" value="Genomic_DNA"/>
</dbReference>
<sequence length="218" mass="25014">MKKSKIQSYIILILFSGIIIPQTKVNSWGFDAYYRNNEYTLSVVVLEFSFNRYKIVSPYLNFSILLNDKKNGYEPAYSFMGVYSFIPLTIFGFAGDFGSSGTIIAAIAAAPLLVTNSQHHFIITNVDTTSVSPIELSIFVQNRSDYYQERWLRMNPGLGVSLSFNEQSNGEQENPKSLPIRNTKSLSISFGIEKPIDIYKFNFEELELRYFVNIYKFF</sequence>
<protein>
    <submittedName>
        <fullName evidence="1">Uncharacterized protein</fullName>
    </submittedName>
</protein>
<accession>A0A832DNN0</accession>
<name>A0A832DNN0_9BACT</name>
<proteinExistence type="predicted"/>
<organism evidence="1">
    <name type="scientific">Ignavibacterium album</name>
    <dbReference type="NCBI Taxonomy" id="591197"/>
    <lineage>
        <taxon>Bacteria</taxon>
        <taxon>Pseudomonadati</taxon>
        <taxon>Ignavibacteriota</taxon>
        <taxon>Ignavibacteria</taxon>
        <taxon>Ignavibacteriales</taxon>
        <taxon>Ignavibacteriaceae</taxon>
        <taxon>Ignavibacterium</taxon>
    </lineage>
</organism>